<evidence type="ECO:0000313" key="1">
    <source>
        <dbReference type="EMBL" id="QJD94854.1"/>
    </source>
</evidence>
<evidence type="ECO:0008006" key="3">
    <source>
        <dbReference type="Google" id="ProtNLM"/>
    </source>
</evidence>
<sequence length="221" mass="24889">MKIKNIFLVTGLIAIVLSACSTSTMITGSWRKPNATASGYHNIFVAALTSNIPVKQSVESGLQQQLQQKGFTVEKSTDVFPPNFSTQTGQTRELVLGKIQSVGADAILTITLLRQETESRYIPGGGAWYPGRYGYYGRFWNYYNNYYPSIYSPGYYDQSKVYYLETNLYDARTEDLVWAAQSKTYDPANVNSFIKDYLKSIHEQMVKDGLITENGTMAARR</sequence>
<reference evidence="1 2" key="1">
    <citation type="submission" date="2020-04" db="EMBL/GenBank/DDBJ databases">
        <title>Genome sequencing of novel species.</title>
        <authorList>
            <person name="Heo J."/>
            <person name="Kim S.-J."/>
            <person name="Kim J.-S."/>
            <person name="Hong S.-B."/>
            <person name="Kwon S.-W."/>
        </authorList>
    </citation>
    <scope>NUCLEOTIDE SEQUENCE [LARGE SCALE GENOMIC DNA]</scope>
    <source>
        <strain evidence="1 2">F39-2</strain>
    </source>
</reference>
<dbReference type="PROSITE" id="PS51257">
    <property type="entry name" value="PROKAR_LIPOPROTEIN"/>
    <property type="match status" value="1"/>
</dbReference>
<keyword evidence="2" id="KW-1185">Reference proteome</keyword>
<protein>
    <recommendedName>
        <fullName evidence="3">DUF4136 domain-containing protein</fullName>
    </recommendedName>
</protein>
<dbReference type="AlphaFoldDB" id="A0A7L5DZZ7"/>
<dbReference type="EMBL" id="CP051682">
    <property type="protein sequence ID" value="QJD94854.1"/>
    <property type="molecule type" value="Genomic_DNA"/>
</dbReference>
<name>A0A7L5DZZ7_9SPHI</name>
<dbReference type="Proteomes" id="UP000503278">
    <property type="component" value="Chromosome"/>
</dbReference>
<proteinExistence type="predicted"/>
<evidence type="ECO:0000313" key="2">
    <source>
        <dbReference type="Proteomes" id="UP000503278"/>
    </source>
</evidence>
<dbReference type="RefSeq" id="WP_169605871.1">
    <property type="nucleotide sequence ID" value="NZ_CP051682.1"/>
</dbReference>
<dbReference type="Gene3D" id="3.30.160.670">
    <property type="match status" value="1"/>
</dbReference>
<organism evidence="1 2">
    <name type="scientific">Mucilaginibacter robiniae</name>
    <dbReference type="NCBI Taxonomy" id="2728022"/>
    <lineage>
        <taxon>Bacteria</taxon>
        <taxon>Pseudomonadati</taxon>
        <taxon>Bacteroidota</taxon>
        <taxon>Sphingobacteriia</taxon>
        <taxon>Sphingobacteriales</taxon>
        <taxon>Sphingobacteriaceae</taxon>
        <taxon>Mucilaginibacter</taxon>
    </lineage>
</organism>
<dbReference type="KEGG" id="mrob:HH214_02650"/>
<accession>A0A7L5DZZ7</accession>
<gene>
    <name evidence="1" type="ORF">HH214_02650</name>
</gene>